<dbReference type="PROSITE" id="PS51409">
    <property type="entry name" value="ARGINASE_2"/>
    <property type="match status" value="1"/>
</dbReference>
<evidence type="ECO:0000256" key="2">
    <source>
        <dbReference type="ARBA" id="ARBA00022801"/>
    </source>
</evidence>
<sequence length="393" mass="45012">MTLSDFFSPIDIEKFTPRNGFLTSQLGMKVEFYTDTFPDLEEEKYDLAIVGVKDDRGAVNNNGCSLAPDYFREQFYLLNEGQFPTKIIDLGNIIAGQEVSDTYFALKTVVAELVKLDIVPIIIGGGQDLTYAQYMGYESLEQKVDLLVVDNRFDLEQDETEGVATTSQSYLTKIFFHQPNYLFNFSNMGYQTYFVNQDSLRVMDKLYFDVHRLGEFVSDLSVSEPVIRNANMVSFDMGAIRSSDAPGNTNMVPNGFYGEDACRISRYAGMSDKLTSIGFYEFNPAFDKGGQTAMLLSQMVWYFVDGYYSRKKDFPLTPKSQYIIYRASVNDGATEVNFVKSKKSDRWWMQVPYPANGSKNERFHLVPCRYDDYSTAVKGEMPDLWWRTYQKLT</sequence>
<dbReference type="Proteomes" id="UP000219281">
    <property type="component" value="Unassembled WGS sequence"/>
</dbReference>
<dbReference type="CDD" id="cd09988">
    <property type="entry name" value="Formimidoylglutamase"/>
    <property type="match status" value="1"/>
</dbReference>
<dbReference type="RefSeq" id="WP_097133626.1">
    <property type="nucleotide sequence ID" value="NZ_OCMT01000004.1"/>
</dbReference>
<keyword evidence="1" id="KW-0479">Metal-binding</keyword>
<comment type="similarity">
    <text evidence="3">Belongs to the arginase family.</text>
</comment>
<proteinExistence type="inferred from homology"/>
<dbReference type="SUPFAM" id="SSF52768">
    <property type="entry name" value="Arginase/deacetylase"/>
    <property type="match status" value="1"/>
</dbReference>
<keyword evidence="2" id="KW-0378">Hydrolase</keyword>
<organism evidence="4 5">
    <name type="scientific">Pedobacter xixiisoli</name>
    <dbReference type="NCBI Taxonomy" id="1476464"/>
    <lineage>
        <taxon>Bacteria</taxon>
        <taxon>Pseudomonadati</taxon>
        <taxon>Bacteroidota</taxon>
        <taxon>Sphingobacteriia</taxon>
        <taxon>Sphingobacteriales</taxon>
        <taxon>Sphingobacteriaceae</taxon>
        <taxon>Pedobacter</taxon>
    </lineage>
</organism>
<evidence type="ECO:0000313" key="4">
    <source>
        <dbReference type="EMBL" id="SOD20149.1"/>
    </source>
</evidence>
<dbReference type="Pfam" id="PF00491">
    <property type="entry name" value="Arginase"/>
    <property type="match status" value="1"/>
</dbReference>
<dbReference type="EMBL" id="OCMT01000004">
    <property type="protein sequence ID" value="SOD20149.1"/>
    <property type="molecule type" value="Genomic_DNA"/>
</dbReference>
<reference evidence="5" key="1">
    <citation type="submission" date="2017-09" db="EMBL/GenBank/DDBJ databases">
        <authorList>
            <person name="Varghese N."/>
            <person name="Submissions S."/>
        </authorList>
    </citation>
    <scope>NUCLEOTIDE SEQUENCE [LARGE SCALE GENOMIC DNA]</scope>
    <source>
        <strain evidence="5">CGMCC 1.12803</strain>
    </source>
</reference>
<accession>A0A286AE25</accession>
<dbReference type="InterPro" id="IPR023696">
    <property type="entry name" value="Ureohydrolase_dom_sf"/>
</dbReference>
<dbReference type="PANTHER" id="PTHR11358">
    <property type="entry name" value="ARGINASE/AGMATINASE"/>
    <property type="match status" value="1"/>
</dbReference>
<dbReference type="Gene3D" id="3.40.800.10">
    <property type="entry name" value="Ureohydrolase domain"/>
    <property type="match status" value="1"/>
</dbReference>
<dbReference type="GO" id="GO:0008783">
    <property type="term" value="F:agmatinase activity"/>
    <property type="evidence" value="ECO:0007669"/>
    <property type="project" value="TreeGrafter"/>
</dbReference>
<evidence type="ECO:0000313" key="5">
    <source>
        <dbReference type="Proteomes" id="UP000219281"/>
    </source>
</evidence>
<evidence type="ECO:0000256" key="3">
    <source>
        <dbReference type="PROSITE-ProRule" id="PRU00742"/>
    </source>
</evidence>
<dbReference type="OrthoDB" id="931936at2"/>
<dbReference type="PANTHER" id="PTHR11358:SF26">
    <property type="entry name" value="GUANIDINO ACID HYDROLASE, MITOCHONDRIAL"/>
    <property type="match status" value="1"/>
</dbReference>
<dbReference type="InterPro" id="IPR006035">
    <property type="entry name" value="Ureohydrolase"/>
</dbReference>
<protein>
    <submittedName>
        <fullName evidence="4">Arginase family enzyme</fullName>
    </submittedName>
</protein>
<name>A0A286AE25_9SPHI</name>
<dbReference type="AlphaFoldDB" id="A0A286AE25"/>
<gene>
    <name evidence="4" type="ORF">SAMN06297358_3861</name>
</gene>
<evidence type="ECO:0000256" key="1">
    <source>
        <dbReference type="ARBA" id="ARBA00022723"/>
    </source>
</evidence>
<dbReference type="GO" id="GO:0033389">
    <property type="term" value="P:putrescine biosynthetic process from arginine, via agmatine"/>
    <property type="evidence" value="ECO:0007669"/>
    <property type="project" value="TreeGrafter"/>
</dbReference>
<keyword evidence="5" id="KW-1185">Reference proteome</keyword>
<dbReference type="GO" id="GO:0046872">
    <property type="term" value="F:metal ion binding"/>
    <property type="evidence" value="ECO:0007669"/>
    <property type="project" value="UniProtKB-KW"/>
</dbReference>